<dbReference type="PANTHER" id="PTHR47235">
    <property type="entry name" value="BLR6548 PROTEIN"/>
    <property type="match status" value="1"/>
</dbReference>
<protein>
    <submittedName>
        <fullName evidence="4">ABC transporter substrate-binding protein</fullName>
    </submittedName>
</protein>
<dbReference type="InterPro" id="IPR028082">
    <property type="entry name" value="Peripla_BP_I"/>
</dbReference>
<dbReference type="PANTHER" id="PTHR47235:SF1">
    <property type="entry name" value="BLR6548 PROTEIN"/>
    <property type="match status" value="1"/>
</dbReference>
<dbReference type="Gene3D" id="3.40.50.2300">
    <property type="match status" value="2"/>
</dbReference>
<evidence type="ECO:0000313" key="5">
    <source>
        <dbReference type="Proteomes" id="UP000295136"/>
    </source>
</evidence>
<dbReference type="Proteomes" id="UP000295136">
    <property type="component" value="Unassembled WGS sequence"/>
</dbReference>
<reference evidence="4 5" key="1">
    <citation type="submission" date="2019-03" db="EMBL/GenBank/DDBJ databases">
        <title>Draft genome sequences of novel Actinobacteria.</title>
        <authorList>
            <person name="Sahin N."/>
            <person name="Ay H."/>
            <person name="Saygin H."/>
        </authorList>
    </citation>
    <scope>NUCLEOTIDE SEQUENCE [LARGE SCALE GENOMIC DNA]</scope>
    <source>
        <strain evidence="4 5">6K102</strain>
    </source>
</reference>
<evidence type="ECO:0000256" key="1">
    <source>
        <dbReference type="ARBA" id="ARBA00010062"/>
    </source>
</evidence>
<dbReference type="SUPFAM" id="SSF53822">
    <property type="entry name" value="Periplasmic binding protein-like I"/>
    <property type="match status" value="1"/>
</dbReference>
<evidence type="ECO:0000256" key="2">
    <source>
        <dbReference type="ARBA" id="ARBA00022729"/>
    </source>
</evidence>
<comment type="similarity">
    <text evidence="1">Belongs to the leucine-binding protein family.</text>
</comment>
<feature type="domain" description="Leucine-binding protein" evidence="3">
    <location>
        <begin position="119"/>
        <end position="476"/>
    </location>
</feature>
<dbReference type="AlphaFoldDB" id="A0A4R5ED19"/>
<evidence type="ECO:0000313" key="4">
    <source>
        <dbReference type="EMBL" id="TDE32044.1"/>
    </source>
</evidence>
<keyword evidence="5" id="KW-1185">Reference proteome</keyword>
<name>A0A4R5ED19_9ACTN</name>
<dbReference type="EMBL" id="SMLD01000179">
    <property type="protein sequence ID" value="TDE32044.1"/>
    <property type="molecule type" value="Genomic_DNA"/>
</dbReference>
<dbReference type="Pfam" id="PF13458">
    <property type="entry name" value="Peripla_BP_6"/>
    <property type="match status" value="1"/>
</dbReference>
<proteinExistence type="inferred from homology"/>
<dbReference type="InterPro" id="IPR028081">
    <property type="entry name" value="Leu-bd"/>
</dbReference>
<evidence type="ECO:0000259" key="3">
    <source>
        <dbReference type="Pfam" id="PF13458"/>
    </source>
</evidence>
<organism evidence="4 5">
    <name type="scientific">Nonomuraea mesophila</name>
    <dbReference type="NCBI Taxonomy" id="2530382"/>
    <lineage>
        <taxon>Bacteria</taxon>
        <taxon>Bacillati</taxon>
        <taxon>Actinomycetota</taxon>
        <taxon>Actinomycetes</taxon>
        <taxon>Streptosporangiales</taxon>
        <taxon>Streptosporangiaceae</taxon>
        <taxon>Nonomuraea</taxon>
    </lineage>
</organism>
<keyword evidence="2" id="KW-0732">Signal</keyword>
<accession>A0A4R5ED19</accession>
<sequence length="493" mass="51965">MRTRTSPGPGSAISTSRISMGAWNLVRTAARISMRQTVTRRRDGEQAVAREPVDTPAGRTYAHRKTKRALGQIAREALMVRRGTMALTTAVALAITGCAAQQQAAGGQGGAAQGVTATSVKVGGVLTETSASGYSTKDAEVGTRARFERANAEGGVHGRTVEFLGAEDDGQDAAKGDAAAKKLVQKEQVFALVPVHAPNFGGAAFLEREGVPWFGWATGPQWCGTRTGFGYNGCLAPEQGAGSQTWWGRQMADLLGGSEGKSVYVQTSDSSGSKYGGTTISQSFTAAGFELAGVNSGLPAAAPPPDWLPYVDKIMTSDGGEPPDVVVSVIAGTKFNVGLYAALKRAGYRGVLTDATSYDAAILDDPASAQALEGVIAAPMFEPFESDAPEIAQLKRDVERVSPGAELTQHLAIGYWAADIFLDLLDKTGKYLSREKFLATANGSYAYENPGFGRIRYPRDHDEPNGCGALVRLENGAFKVVKNLKCFDNVPLT</sequence>
<gene>
    <name evidence="4" type="ORF">E1295_40205</name>
</gene>
<comment type="caution">
    <text evidence="4">The sequence shown here is derived from an EMBL/GenBank/DDBJ whole genome shotgun (WGS) entry which is preliminary data.</text>
</comment>